<gene>
    <name evidence="5" type="ORF">EDF64_11120</name>
</gene>
<dbReference type="InterPro" id="IPR018649">
    <property type="entry name" value="SHOCT"/>
</dbReference>
<accession>A0A4R6DDA5</accession>
<feature type="region of interest" description="Disordered" evidence="1">
    <location>
        <begin position="1"/>
        <end position="20"/>
    </location>
</feature>
<evidence type="ECO:0000259" key="2">
    <source>
        <dbReference type="Pfam" id="PF03703"/>
    </source>
</evidence>
<dbReference type="EMBL" id="SNVW01000011">
    <property type="protein sequence ID" value="TDN42545.1"/>
    <property type="molecule type" value="Genomic_DNA"/>
</dbReference>
<name>A0A4R6DDA5_9MICO</name>
<feature type="region of interest" description="Disordered" evidence="1">
    <location>
        <begin position="25"/>
        <end position="54"/>
    </location>
</feature>
<dbReference type="InterPro" id="IPR018929">
    <property type="entry name" value="DUF2510"/>
</dbReference>
<dbReference type="Pfam" id="PF10708">
    <property type="entry name" value="DUF2510"/>
    <property type="match status" value="1"/>
</dbReference>
<dbReference type="Pfam" id="PF09851">
    <property type="entry name" value="SHOCT"/>
    <property type="match status" value="1"/>
</dbReference>
<organism evidence="5 6">
    <name type="scientific">Curtobacterium flaccumfaciens</name>
    <dbReference type="NCBI Taxonomy" id="2035"/>
    <lineage>
        <taxon>Bacteria</taxon>
        <taxon>Bacillati</taxon>
        <taxon>Actinomycetota</taxon>
        <taxon>Actinomycetes</taxon>
        <taxon>Micrococcales</taxon>
        <taxon>Microbacteriaceae</taxon>
        <taxon>Curtobacterium</taxon>
    </lineage>
</organism>
<dbReference type="InterPro" id="IPR005182">
    <property type="entry name" value="YdbS-like_PH"/>
</dbReference>
<evidence type="ECO:0000259" key="3">
    <source>
        <dbReference type="Pfam" id="PF09851"/>
    </source>
</evidence>
<evidence type="ECO:0000313" key="6">
    <source>
        <dbReference type="Proteomes" id="UP000295764"/>
    </source>
</evidence>
<evidence type="ECO:0000313" key="5">
    <source>
        <dbReference type="EMBL" id="TDN42545.1"/>
    </source>
</evidence>
<dbReference type="RefSeq" id="WP_133520652.1">
    <property type="nucleotide sequence ID" value="NZ_SNVW01000011.1"/>
</dbReference>
<feature type="domain" description="YdbS-like PH" evidence="2">
    <location>
        <begin position="85"/>
        <end position="154"/>
    </location>
</feature>
<sequence>MTDTAPPPAGWYPDSQGTTRWWDGQQWTEQTQTPASPPTAPQRTGLGSKIADAGRNLVTRTDPAARADVLWSAVGKPITQIGGGRYTLTPEYLHFESGTLRTNAQQIRTHEIHDVDAKQSMAQKARGLGTITLWAERSGGGEQVRLEDIPNFREGVNAINDAAFKAREGLRVREQTSHVNYQGTPFPAASPANPVTAAAPAAPASTASDLNGELERLAGFHQAGILTDEEFTAAKRKLLGL</sequence>
<comment type="caution">
    <text evidence="5">The sequence shown here is derived from an EMBL/GenBank/DDBJ whole genome shotgun (WGS) entry which is preliminary data.</text>
</comment>
<dbReference type="Proteomes" id="UP000295764">
    <property type="component" value="Unassembled WGS sequence"/>
</dbReference>
<dbReference type="AlphaFoldDB" id="A0A4R6DDA5"/>
<dbReference type="Pfam" id="PF03703">
    <property type="entry name" value="bPH_2"/>
    <property type="match status" value="1"/>
</dbReference>
<reference evidence="5 6" key="1">
    <citation type="submission" date="2019-03" db="EMBL/GenBank/DDBJ databases">
        <title>Genomic analyses of the natural microbiome of Caenorhabditis elegans.</title>
        <authorList>
            <person name="Samuel B."/>
        </authorList>
    </citation>
    <scope>NUCLEOTIDE SEQUENCE [LARGE SCALE GENOMIC DNA]</scope>
    <source>
        <strain evidence="5 6">JUb65</strain>
    </source>
</reference>
<evidence type="ECO:0000256" key="1">
    <source>
        <dbReference type="SAM" id="MobiDB-lite"/>
    </source>
</evidence>
<feature type="domain" description="DUF2510" evidence="4">
    <location>
        <begin position="9"/>
        <end position="39"/>
    </location>
</feature>
<feature type="domain" description="SHOCT" evidence="3">
    <location>
        <begin position="213"/>
        <end position="239"/>
    </location>
</feature>
<dbReference type="OrthoDB" id="4966970at2"/>
<protein>
    <submittedName>
        <fullName evidence="5">Putative oligomerization/nucleic acid binding protein</fullName>
    </submittedName>
</protein>
<feature type="compositionally biased region" description="Pro residues" evidence="1">
    <location>
        <begin position="1"/>
        <end position="10"/>
    </location>
</feature>
<evidence type="ECO:0000259" key="4">
    <source>
        <dbReference type="Pfam" id="PF10708"/>
    </source>
</evidence>
<proteinExistence type="predicted"/>